<evidence type="ECO:0000313" key="3">
    <source>
        <dbReference type="Proteomes" id="UP000664904"/>
    </source>
</evidence>
<evidence type="ECO:0008006" key="4">
    <source>
        <dbReference type="Google" id="ProtNLM"/>
    </source>
</evidence>
<dbReference type="AlphaFoldDB" id="A0A975DM17"/>
<name>A0A975DM17_9GAMM</name>
<gene>
    <name evidence="2" type="ORF">J5O05_19095</name>
</gene>
<geneLocation type="plasmid" evidence="2 3">
    <name>unnamed5</name>
</geneLocation>
<proteinExistence type="predicted"/>
<organism evidence="2 3">
    <name type="scientific">Pseudoalteromonas xiamenensis</name>
    <dbReference type="NCBI Taxonomy" id="882626"/>
    <lineage>
        <taxon>Bacteria</taxon>
        <taxon>Pseudomonadati</taxon>
        <taxon>Pseudomonadota</taxon>
        <taxon>Gammaproteobacteria</taxon>
        <taxon>Alteromonadales</taxon>
        <taxon>Pseudoalteromonadaceae</taxon>
        <taxon>Pseudoalteromonas</taxon>
    </lineage>
</organism>
<keyword evidence="2" id="KW-0614">Plasmid</keyword>
<sequence length="140" mass="15542">MLLLALSMTAASFGSLAQSSLGTSITEQPRPGLPQARWTYVDIIDSFSQNQVAKFSYNISNYSVNFNWTTNEGATGGCHIYYDVNKDASTNFDDQTAKRRYNNTRDILLNLKQGDRLFIQSAFSTNSAPCEVTVDHKIGL</sequence>
<keyword evidence="1" id="KW-0732">Signal</keyword>
<evidence type="ECO:0000256" key="1">
    <source>
        <dbReference type="SAM" id="SignalP"/>
    </source>
</evidence>
<keyword evidence="3" id="KW-1185">Reference proteome</keyword>
<feature type="chain" id="PRO_5037149435" description="Lipocalin-like domain-containing protein" evidence="1">
    <location>
        <begin position="18"/>
        <end position="140"/>
    </location>
</feature>
<dbReference type="KEGG" id="pxi:J5O05_19095"/>
<evidence type="ECO:0000313" key="2">
    <source>
        <dbReference type="EMBL" id="QTH73687.1"/>
    </source>
</evidence>
<dbReference type="EMBL" id="CP072135">
    <property type="protein sequence ID" value="QTH73687.1"/>
    <property type="molecule type" value="Genomic_DNA"/>
</dbReference>
<accession>A0A975DM17</accession>
<dbReference type="Proteomes" id="UP000664904">
    <property type="component" value="Plasmid unnamed5"/>
</dbReference>
<protein>
    <recommendedName>
        <fullName evidence="4">Lipocalin-like domain-containing protein</fullName>
    </recommendedName>
</protein>
<reference evidence="2" key="1">
    <citation type="submission" date="2021-03" db="EMBL/GenBank/DDBJ databases">
        <title>Complete Genome of Pseudoalteromonas xiamenensis STKMTI.2, a new potential marine bacterium producing anti-Vibrio compounds.</title>
        <authorList>
            <person name="Handayani D.P."/>
            <person name="Isnansetyo A."/>
            <person name="Istiqomah I."/>
            <person name="Jumina J."/>
        </authorList>
    </citation>
    <scope>NUCLEOTIDE SEQUENCE</scope>
    <source>
        <strain evidence="2">STKMTI.2</strain>
        <plasmid evidence="2">unnamed5</plasmid>
    </source>
</reference>
<feature type="signal peptide" evidence="1">
    <location>
        <begin position="1"/>
        <end position="17"/>
    </location>
</feature>